<evidence type="ECO:0000256" key="3">
    <source>
        <dbReference type="ARBA" id="ARBA00022692"/>
    </source>
</evidence>
<dbReference type="eggNOG" id="COG2199">
    <property type="taxonomic scope" value="Bacteria"/>
</dbReference>
<sequence length="447" mass="50043">MLRKRNLVIFGGILPIYLVLVLVTTNTVVRLLQTEQEDKLREQVRQEISLAKSRLEANLYRDIFLADSLATVLTIDPQRAIANWQSIAQRLLSKAHQVRNVGIAPNDVISHNYPIEGNEKAIGLDFRNVPEQYRTVQKARQQGDVFIAGPLPLVQGGTGLIARYPIFTDYPNNENYWGTASVVIDYDLLFALAGFADINQAQIAIRGVDGAGANGAIFYGQEQTFEEADFTLPISIPNGEWLIGIHYNIAIPSKQQQALLFVKAIIFVFALLLFFSVFSLWRAYQLANKYAMRDELTQLPNRRYAMKVLQDTLSSRKAVKPFSLLLIDLNDFKEVNDNYGHDAGDKLLQFVSKLLLRSTPKSAIVTRLGGDEFLVILPNKKQPAVVASIIAKIKANASQSALRWHDARLYPSLSIGSALYQTSGDTLEDLLRAADQSMYIDKSKKNQ</sequence>
<comment type="caution">
    <text evidence="10">The sequence shown here is derived from an EMBL/GenBank/DDBJ whole genome shotgun (WGS) entry which is preliminary data.</text>
</comment>
<evidence type="ECO:0000259" key="9">
    <source>
        <dbReference type="PROSITE" id="PS50887"/>
    </source>
</evidence>
<evidence type="ECO:0000256" key="2">
    <source>
        <dbReference type="ARBA" id="ARBA00012528"/>
    </source>
</evidence>
<dbReference type="AlphaFoldDB" id="K2JBL8"/>
<comment type="subcellular location">
    <subcellularLocation>
        <location evidence="1">Membrane</location>
    </subcellularLocation>
</comment>
<dbReference type="SMART" id="SM01079">
    <property type="entry name" value="CHASE"/>
    <property type="match status" value="1"/>
</dbReference>
<dbReference type="PANTHER" id="PTHR45138:SF9">
    <property type="entry name" value="DIGUANYLATE CYCLASE DGCM-RELATED"/>
    <property type="match status" value="1"/>
</dbReference>
<dbReference type="PATRIC" id="fig|740709.3.peg.2385"/>
<evidence type="ECO:0000256" key="6">
    <source>
        <dbReference type="ARBA" id="ARBA00034247"/>
    </source>
</evidence>
<dbReference type="InterPro" id="IPR029787">
    <property type="entry name" value="Nucleotide_cyclase"/>
</dbReference>
<dbReference type="InterPro" id="IPR006189">
    <property type="entry name" value="CHASE_dom"/>
</dbReference>
<dbReference type="GO" id="GO:0016020">
    <property type="term" value="C:membrane"/>
    <property type="evidence" value="ECO:0007669"/>
    <property type="project" value="UniProtKB-SubCell"/>
</dbReference>
<evidence type="ECO:0000313" key="11">
    <source>
        <dbReference type="Proteomes" id="UP000014115"/>
    </source>
</evidence>
<keyword evidence="11" id="KW-1185">Reference proteome</keyword>
<evidence type="ECO:0000256" key="5">
    <source>
        <dbReference type="ARBA" id="ARBA00023136"/>
    </source>
</evidence>
<dbReference type="PROSITE" id="PS50839">
    <property type="entry name" value="CHASE"/>
    <property type="match status" value="1"/>
</dbReference>
<dbReference type="PROSITE" id="PS50887">
    <property type="entry name" value="GGDEF"/>
    <property type="match status" value="1"/>
</dbReference>
<dbReference type="OrthoDB" id="9812260at2"/>
<feature type="domain" description="CHASE" evidence="8">
    <location>
        <begin position="108"/>
        <end position="244"/>
    </location>
</feature>
<dbReference type="EMBL" id="AMRG01000017">
    <property type="protein sequence ID" value="EKE80641.1"/>
    <property type="molecule type" value="Genomic_DNA"/>
</dbReference>
<dbReference type="Pfam" id="PF00990">
    <property type="entry name" value="GGDEF"/>
    <property type="match status" value="1"/>
</dbReference>
<evidence type="ECO:0000256" key="4">
    <source>
        <dbReference type="ARBA" id="ARBA00022989"/>
    </source>
</evidence>
<feature type="transmembrane region" description="Helical" evidence="7">
    <location>
        <begin position="7"/>
        <end position="29"/>
    </location>
</feature>
<keyword evidence="4 7" id="KW-1133">Transmembrane helix</keyword>
<evidence type="ECO:0000313" key="10">
    <source>
        <dbReference type="EMBL" id="EKE80641.1"/>
    </source>
</evidence>
<evidence type="ECO:0000256" key="1">
    <source>
        <dbReference type="ARBA" id="ARBA00004370"/>
    </source>
</evidence>
<dbReference type="Pfam" id="PF03924">
    <property type="entry name" value="CHASE"/>
    <property type="match status" value="1"/>
</dbReference>
<accession>K2JBL8</accession>
<keyword evidence="3 7" id="KW-0812">Transmembrane</keyword>
<evidence type="ECO:0000256" key="7">
    <source>
        <dbReference type="SAM" id="Phobius"/>
    </source>
</evidence>
<dbReference type="NCBIfam" id="TIGR00254">
    <property type="entry name" value="GGDEF"/>
    <property type="match status" value="1"/>
</dbReference>
<dbReference type="SMART" id="SM00267">
    <property type="entry name" value="GGDEF"/>
    <property type="match status" value="1"/>
</dbReference>
<dbReference type="eggNOG" id="COG3452">
    <property type="taxonomic scope" value="Bacteria"/>
</dbReference>
<dbReference type="RefSeq" id="WP_008489747.1">
    <property type="nucleotide sequence ID" value="NZ_AMRG01000017.1"/>
</dbReference>
<comment type="catalytic activity">
    <reaction evidence="6">
        <text>2 GTP = 3',3'-c-di-GMP + 2 diphosphate</text>
        <dbReference type="Rhea" id="RHEA:24898"/>
        <dbReference type="ChEBI" id="CHEBI:33019"/>
        <dbReference type="ChEBI" id="CHEBI:37565"/>
        <dbReference type="ChEBI" id="CHEBI:58805"/>
        <dbReference type="EC" id="2.7.7.65"/>
    </reaction>
</comment>
<dbReference type="InterPro" id="IPR000160">
    <property type="entry name" value="GGDEF_dom"/>
</dbReference>
<gene>
    <name evidence="10" type="ORF">A10D4_11801</name>
</gene>
<dbReference type="InterPro" id="IPR042240">
    <property type="entry name" value="CHASE_sf"/>
</dbReference>
<dbReference type="GO" id="GO:0007165">
    <property type="term" value="P:signal transduction"/>
    <property type="evidence" value="ECO:0007669"/>
    <property type="project" value="UniProtKB-ARBA"/>
</dbReference>
<protein>
    <recommendedName>
        <fullName evidence="2">diguanylate cyclase</fullName>
        <ecNumber evidence="2">2.7.7.65</ecNumber>
    </recommendedName>
</protein>
<name>K2JBL8_9GAMM</name>
<dbReference type="CDD" id="cd01949">
    <property type="entry name" value="GGDEF"/>
    <property type="match status" value="1"/>
</dbReference>
<dbReference type="InterPro" id="IPR043128">
    <property type="entry name" value="Rev_trsase/Diguanyl_cyclase"/>
</dbReference>
<evidence type="ECO:0000259" key="8">
    <source>
        <dbReference type="PROSITE" id="PS50839"/>
    </source>
</evidence>
<feature type="transmembrane region" description="Helical" evidence="7">
    <location>
        <begin position="258"/>
        <end position="284"/>
    </location>
</feature>
<feature type="domain" description="GGDEF" evidence="9">
    <location>
        <begin position="320"/>
        <end position="447"/>
    </location>
</feature>
<dbReference type="InterPro" id="IPR050469">
    <property type="entry name" value="Diguanylate_Cyclase"/>
</dbReference>
<reference evidence="10 11" key="1">
    <citation type="journal article" date="2012" name="J. Bacteriol.">
        <title>Genome Sequence of Idiomarina xiamenensis Type Strain 10-D-4.</title>
        <authorList>
            <person name="Lai Q."/>
            <person name="Wang L."/>
            <person name="Wang W."/>
            <person name="Shao Z."/>
        </authorList>
    </citation>
    <scope>NUCLEOTIDE SEQUENCE [LARGE SCALE GENOMIC DNA]</scope>
    <source>
        <strain evidence="10 11">10-D-4</strain>
    </source>
</reference>
<dbReference type="GO" id="GO:0052621">
    <property type="term" value="F:diguanylate cyclase activity"/>
    <property type="evidence" value="ECO:0007669"/>
    <property type="project" value="UniProtKB-EC"/>
</dbReference>
<dbReference type="Gene3D" id="3.30.450.350">
    <property type="entry name" value="CHASE domain"/>
    <property type="match status" value="1"/>
</dbReference>
<dbReference type="PANTHER" id="PTHR45138">
    <property type="entry name" value="REGULATORY COMPONENTS OF SENSORY TRANSDUCTION SYSTEM"/>
    <property type="match status" value="1"/>
</dbReference>
<keyword evidence="5 7" id="KW-0472">Membrane</keyword>
<dbReference type="SUPFAM" id="SSF55073">
    <property type="entry name" value="Nucleotide cyclase"/>
    <property type="match status" value="1"/>
</dbReference>
<dbReference type="STRING" id="740709.A10D4_11801"/>
<organism evidence="10 11">
    <name type="scientific">Idiomarina xiamenensis 10-D-4</name>
    <dbReference type="NCBI Taxonomy" id="740709"/>
    <lineage>
        <taxon>Bacteria</taxon>
        <taxon>Pseudomonadati</taxon>
        <taxon>Pseudomonadota</taxon>
        <taxon>Gammaproteobacteria</taxon>
        <taxon>Alteromonadales</taxon>
        <taxon>Idiomarinaceae</taxon>
        <taxon>Idiomarina</taxon>
    </lineage>
</organism>
<dbReference type="EC" id="2.7.7.65" evidence="2"/>
<dbReference type="Gene3D" id="3.30.70.270">
    <property type="match status" value="1"/>
</dbReference>
<proteinExistence type="predicted"/>
<dbReference type="Proteomes" id="UP000014115">
    <property type="component" value="Unassembled WGS sequence"/>
</dbReference>